<keyword evidence="1" id="KW-0812">Transmembrane</keyword>
<dbReference type="Proteomes" id="UP000321291">
    <property type="component" value="Chromosome"/>
</dbReference>
<reference evidence="2 3" key="1">
    <citation type="journal article" date="2017" name="Int. J. Syst. Evol. Microbiol.">
        <title>Arachidicoccus ginsenosidivorans sp. nov., with ginsenoside-converting activity isolated from ginseng cultivating soil.</title>
        <authorList>
            <person name="Siddiqi M.Z."/>
            <person name="Aslam Z."/>
            <person name="Im W.T."/>
        </authorList>
    </citation>
    <scope>NUCLEOTIDE SEQUENCE [LARGE SCALE GENOMIC DNA]</scope>
    <source>
        <strain evidence="2 3">Gsoil 809</strain>
    </source>
</reference>
<proteinExistence type="predicted"/>
<feature type="transmembrane region" description="Helical" evidence="1">
    <location>
        <begin position="30"/>
        <end position="47"/>
    </location>
</feature>
<evidence type="ECO:0000313" key="2">
    <source>
        <dbReference type="EMBL" id="QEC72392.1"/>
    </source>
</evidence>
<accession>A0A5B8VN76</accession>
<sequence length="192" mass="21114">MEKKSKVMICFGLLITLAVVMRLIPMPAGIYGVTPMYAMAIFGGAIFKKDKKYAFLLPLLSFFICDVLIQLLYKMGAWTTPGFYDGQLLNYVLFALLTFIGFGIKKPGLLSVGLASLIAPTVFFLLSNLGVWAFAGFYPMTTAGLKACYIAGFPFYFPFSLLSTLVFSAVLFGAYELYQSKSRTAAGSFEHV</sequence>
<feature type="transmembrane region" description="Helical" evidence="1">
    <location>
        <begin position="88"/>
        <end position="104"/>
    </location>
</feature>
<feature type="transmembrane region" description="Helical" evidence="1">
    <location>
        <begin position="7"/>
        <end position="24"/>
    </location>
</feature>
<dbReference type="KEGG" id="agi:FSB73_12610"/>
<keyword evidence="1" id="KW-1133">Transmembrane helix</keyword>
<evidence type="ECO:0000313" key="3">
    <source>
        <dbReference type="Proteomes" id="UP000321291"/>
    </source>
</evidence>
<keyword evidence="1" id="KW-0472">Membrane</keyword>
<gene>
    <name evidence="2" type="ORF">FSB73_12610</name>
</gene>
<feature type="transmembrane region" description="Helical" evidence="1">
    <location>
        <begin position="155"/>
        <end position="175"/>
    </location>
</feature>
<dbReference type="Pfam" id="PF20221">
    <property type="entry name" value="DUF6580"/>
    <property type="match status" value="1"/>
</dbReference>
<dbReference type="InterPro" id="IPR046487">
    <property type="entry name" value="DUF6580"/>
</dbReference>
<protein>
    <submittedName>
        <fullName evidence="2">Uncharacterized protein</fullName>
    </submittedName>
</protein>
<dbReference type="RefSeq" id="WP_146782687.1">
    <property type="nucleotide sequence ID" value="NZ_CP042434.1"/>
</dbReference>
<evidence type="ECO:0000256" key="1">
    <source>
        <dbReference type="SAM" id="Phobius"/>
    </source>
</evidence>
<organism evidence="2 3">
    <name type="scientific">Arachidicoccus ginsenosidivorans</name>
    <dbReference type="NCBI Taxonomy" id="496057"/>
    <lineage>
        <taxon>Bacteria</taxon>
        <taxon>Pseudomonadati</taxon>
        <taxon>Bacteroidota</taxon>
        <taxon>Chitinophagia</taxon>
        <taxon>Chitinophagales</taxon>
        <taxon>Chitinophagaceae</taxon>
        <taxon>Arachidicoccus</taxon>
    </lineage>
</organism>
<feature type="transmembrane region" description="Helical" evidence="1">
    <location>
        <begin position="54"/>
        <end position="73"/>
    </location>
</feature>
<dbReference type="EMBL" id="CP042434">
    <property type="protein sequence ID" value="QEC72392.1"/>
    <property type="molecule type" value="Genomic_DNA"/>
</dbReference>
<dbReference type="OrthoDB" id="9806699at2"/>
<dbReference type="AlphaFoldDB" id="A0A5B8VN76"/>
<keyword evidence="3" id="KW-1185">Reference proteome</keyword>
<name>A0A5B8VN76_9BACT</name>
<feature type="transmembrane region" description="Helical" evidence="1">
    <location>
        <begin position="111"/>
        <end position="135"/>
    </location>
</feature>